<evidence type="ECO:0000313" key="2">
    <source>
        <dbReference type="Proteomes" id="UP000199518"/>
    </source>
</evidence>
<name>A0A1I3HUU4_9PLAN</name>
<evidence type="ECO:0000313" key="1">
    <source>
        <dbReference type="EMBL" id="SFI39538.1"/>
    </source>
</evidence>
<sequence>MKFSNETWRFRAVNFGTEAEGVPPPWKCVPSCFGCQLNFEILRSSADMDCCVGFVDFRILNQIMDLRQNNLFGRFAAASRNAVVAETVKVGPKSSRAK</sequence>
<dbReference type="AlphaFoldDB" id="A0A1I3HUU4"/>
<dbReference type="STRING" id="1576369.SAMN05421753_108204"/>
<dbReference type="Proteomes" id="UP000199518">
    <property type="component" value="Unassembled WGS sequence"/>
</dbReference>
<reference evidence="2" key="1">
    <citation type="submission" date="2016-10" db="EMBL/GenBank/DDBJ databases">
        <authorList>
            <person name="Varghese N."/>
            <person name="Submissions S."/>
        </authorList>
    </citation>
    <scope>NUCLEOTIDE SEQUENCE [LARGE SCALE GENOMIC DNA]</scope>
    <source>
        <strain evidence="2">DSM 26348</strain>
    </source>
</reference>
<dbReference type="EMBL" id="FOQD01000008">
    <property type="protein sequence ID" value="SFI39538.1"/>
    <property type="molecule type" value="Genomic_DNA"/>
</dbReference>
<keyword evidence="2" id="KW-1185">Reference proteome</keyword>
<accession>A0A1I3HUU4</accession>
<proteinExistence type="predicted"/>
<protein>
    <submittedName>
        <fullName evidence="1">Uncharacterized protein</fullName>
    </submittedName>
</protein>
<organism evidence="1 2">
    <name type="scientific">Planctomicrobium piriforme</name>
    <dbReference type="NCBI Taxonomy" id="1576369"/>
    <lineage>
        <taxon>Bacteria</taxon>
        <taxon>Pseudomonadati</taxon>
        <taxon>Planctomycetota</taxon>
        <taxon>Planctomycetia</taxon>
        <taxon>Planctomycetales</taxon>
        <taxon>Planctomycetaceae</taxon>
        <taxon>Planctomicrobium</taxon>
    </lineage>
</organism>
<gene>
    <name evidence="1" type="ORF">SAMN05421753_108204</name>
</gene>